<dbReference type="RefSeq" id="WP_281931348.1">
    <property type="nucleotide sequence ID" value="NZ_AP027142.1"/>
</dbReference>
<accession>A0ABN6VF23</accession>
<evidence type="ECO:0000256" key="1">
    <source>
        <dbReference type="ARBA" id="ARBA00022741"/>
    </source>
</evidence>
<dbReference type="PANTHER" id="PTHR43384:SF6">
    <property type="entry name" value="SEPTUM SITE-DETERMINING PROTEIN MIND HOMOLOG, CHLOROPLASTIC"/>
    <property type="match status" value="1"/>
</dbReference>
<keyword evidence="2" id="KW-0067">ATP-binding</keyword>
<evidence type="ECO:0000313" key="4">
    <source>
        <dbReference type="Proteomes" id="UP001317629"/>
    </source>
</evidence>
<reference evidence="3 4" key="1">
    <citation type="journal article" date="2023" name="Int. J. Syst. Evol. Microbiol.">
        <title>Methylocystis iwaonis sp. nov., a type II methane-oxidizing bacterium from surface soil of a rice paddy field in Japan, and emended description of the genus Methylocystis (ex Whittenbury et al. 1970) Bowman et al. 1993.</title>
        <authorList>
            <person name="Kaise H."/>
            <person name="Sawadogo J.B."/>
            <person name="Alam M.S."/>
            <person name="Ueno C."/>
            <person name="Dianou D."/>
            <person name="Shinjo R."/>
            <person name="Asakawa S."/>
        </authorList>
    </citation>
    <scope>NUCLEOTIDE SEQUENCE [LARGE SCALE GENOMIC DNA]</scope>
    <source>
        <strain evidence="3 4">SS37A-Re</strain>
    </source>
</reference>
<dbReference type="InterPro" id="IPR050625">
    <property type="entry name" value="ParA/MinD_ATPase"/>
</dbReference>
<keyword evidence="4" id="KW-1185">Reference proteome</keyword>
<protein>
    <submittedName>
        <fullName evidence="3">Pilus assembly protein</fullName>
    </submittedName>
</protein>
<dbReference type="InterPro" id="IPR033756">
    <property type="entry name" value="YlxH/NBP35"/>
</dbReference>
<organism evidence="3 4">
    <name type="scientific">Methylocystis iwaonis</name>
    <dbReference type="NCBI Taxonomy" id="2885079"/>
    <lineage>
        <taxon>Bacteria</taxon>
        <taxon>Pseudomonadati</taxon>
        <taxon>Pseudomonadota</taxon>
        <taxon>Alphaproteobacteria</taxon>
        <taxon>Hyphomicrobiales</taxon>
        <taxon>Methylocystaceae</taxon>
        <taxon>Methylocystis</taxon>
    </lineage>
</organism>
<sequence length="416" mass="45050">MSDKHGERDAAVQIAPVPRISVQGFCESQDVAQVIENAATDRRMSKAHVKVHMGGIAAAVEAYRTAPTPNLIVLETYADRTVLMEQLDSLAEFCDSGTKVMVIGHENDIALYRELTARGVSDYVVAPLDVLTFIGQVSHLYNGPHAEVIGKLIAVVGAKGGVGASTICHNLAWSISRQLECQTVIVDLDLPFGTAGLDFNQDPPQGVADAVFSPERLDTAFVDRLLSKCSDTLSILAAPATVERLYDLQEQAFDATLDILRSTTPCSILDVPHQWTAWTKRVLVAADEVVLVASPDLANLRNAKTLMDALRAQRVNDPAPRLVLNMVGVPRRPEIALPEFAKAIEVEPVGVVPFEPKLFGTAANNGQMLAEVEAGSKIVEALDDIARQLMGRVVVRRAKKTLLSPLLDHFVRKKAS</sequence>
<dbReference type="SUPFAM" id="SSF52540">
    <property type="entry name" value="P-loop containing nucleoside triphosphate hydrolases"/>
    <property type="match status" value="1"/>
</dbReference>
<evidence type="ECO:0000313" key="3">
    <source>
        <dbReference type="EMBL" id="BDV33820.1"/>
    </source>
</evidence>
<dbReference type="InterPro" id="IPR027417">
    <property type="entry name" value="P-loop_NTPase"/>
</dbReference>
<dbReference type="EMBL" id="AP027142">
    <property type="protein sequence ID" value="BDV33820.1"/>
    <property type="molecule type" value="Genomic_DNA"/>
</dbReference>
<proteinExistence type="predicted"/>
<keyword evidence="1" id="KW-0547">Nucleotide-binding</keyword>
<evidence type="ECO:0000256" key="2">
    <source>
        <dbReference type="ARBA" id="ARBA00022840"/>
    </source>
</evidence>
<dbReference type="Gene3D" id="3.40.50.300">
    <property type="entry name" value="P-loop containing nucleotide triphosphate hydrolases"/>
    <property type="match status" value="1"/>
</dbReference>
<dbReference type="PANTHER" id="PTHR43384">
    <property type="entry name" value="SEPTUM SITE-DETERMINING PROTEIN MIND HOMOLOG, CHLOROPLASTIC-RELATED"/>
    <property type="match status" value="1"/>
</dbReference>
<gene>
    <name evidence="3" type="primary">ctpF</name>
    <name evidence="3" type="ORF">SS37A_13490</name>
</gene>
<dbReference type="Pfam" id="PF10609">
    <property type="entry name" value="ParA"/>
    <property type="match status" value="1"/>
</dbReference>
<name>A0ABN6VF23_9HYPH</name>
<dbReference type="Gene3D" id="3.40.50.2300">
    <property type="match status" value="1"/>
</dbReference>
<dbReference type="Proteomes" id="UP001317629">
    <property type="component" value="Chromosome"/>
</dbReference>